<name>A0A8H5HB70_9AGAR</name>
<protein>
    <recommendedName>
        <fullName evidence="2">DUF6533 domain-containing protein</fullName>
    </recommendedName>
</protein>
<evidence type="ECO:0000259" key="2">
    <source>
        <dbReference type="Pfam" id="PF20151"/>
    </source>
</evidence>
<dbReference type="EMBL" id="JAACJP010000014">
    <property type="protein sequence ID" value="KAF5379991.1"/>
    <property type="molecule type" value="Genomic_DNA"/>
</dbReference>
<dbReference type="OrthoDB" id="3242409at2759"/>
<keyword evidence="4" id="KW-1185">Reference proteome</keyword>
<dbReference type="AlphaFoldDB" id="A0A8H5HB70"/>
<evidence type="ECO:0000313" key="4">
    <source>
        <dbReference type="Proteomes" id="UP000565441"/>
    </source>
</evidence>
<organism evidence="3 4">
    <name type="scientific">Tricholomella constricta</name>
    <dbReference type="NCBI Taxonomy" id="117010"/>
    <lineage>
        <taxon>Eukaryota</taxon>
        <taxon>Fungi</taxon>
        <taxon>Dikarya</taxon>
        <taxon>Basidiomycota</taxon>
        <taxon>Agaricomycotina</taxon>
        <taxon>Agaricomycetes</taxon>
        <taxon>Agaricomycetidae</taxon>
        <taxon>Agaricales</taxon>
        <taxon>Tricholomatineae</taxon>
        <taxon>Lyophyllaceae</taxon>
        <taxon>Tricholomella</taxon>
    </lineage>
</organism>
<feature type="compositionally biased region" description="Polar residues" evidence="1">
    <location>
        <begin position="58"/>
        <end position="73"/>
    </location>
</feature>
<sequence length="144" mass="16182">MQITSSKATCLRPICQSGSLEDDEAPYSSTQEFSRSAYRDGASVARSSLQQQQLLHSRPQTSHTSSDGQQSGIDSPPCLTPHINQALLYFDYALTFGMEVEYIWLQKFRFSTVLYIWCRYGLVANVVYLLTIANKITLSIEAND</sequence>
<feature type="region of interest" description="Disordered" evidence="1">
    <location>
        <begin position="49"/>
        <end position="75"/>
    </location>
</feature>
<dbReference type="InterPro" id="IPR045340">
    <property type="entry name" value="DUF6533"/>
</dbReference>
<accession>A0A8H5HB70</accession>
<gene>
    <name evidence="3" type="ORF">D9615_006277</name>
</gene>
<proteinExistence type="predicted"/>
<comment type="caution">
    <text evidence="3">The sequence shown here is derived from an EMBL/GenBank/DDBJ whole genome shotgun (WGS) entry which is preliminary data.</text>
</comment>
<evidence type="ECO:0000256" key="1">
    <source>
        <dbReference type="SAM" id="MobiDB-lite"/>
    </source>
</evidence>
<reference evidence="3 4" key="1">
    <citation type="journal article" date="2020" name="ISME J.">
        <title>Uncovering the hidden diversity of litter-decomposition mechanisms in mushroom-forming fungi.</title>
        <authorList>
            <person name="Floudas D."/>
            <person name="Bentzer J."/>
            <person name="Ahren D."/>
            <person name="Johansson T."/>
            <person name="Persson P."/>
            <person name="Tunlid A."/>
        </authorList>
    </citation>
    <scope>NUCLEOTIDE SEQUENCE [LARGE SCALE GENOMIC DNA]</scope>
    <source>
        <strain evidence="3 4">CBS 661.87</strain>
    </source>
</reference>
<evidence type="ECO:0000313" key="3">
    <source>
        <dbReference type="EMBL" id="KAF5379991.1"/>
    </source>
</evidence>
<dbReference type="Pfam" id="PF20151">
    <property type="entry name" value="DUF6533"/>
    <property type="match status" value="1"/>
</dbReference>
<dbReference type="Proteomes" id="UP000565441">
    <property type="component" value="Unassembled WGS sequence"/>
</dbReference>
<feature type="domain" description="DUF6533" evidence="2">
    <location>
        <begin position="86"/>
        <end position="122"/>
    </location>
</feature>